<dbReference type="Gene3D" id="3.90.1570.10">
    <property type="entry name" value="tt1808, chain A"/>
    <property type="match status" value="1"/>
</dbReference>
<dbReference type="KEGG" id="mpk:VL20_1098"/>
<dbReference type="EMBL" id="CP011339">
    <property type="protein sequence ID" value="AKV66282.1"/>
    <property type="molecule type" value="Genomic_DNA"/>
</dbReference>
<dbReference type="InterPro" id="IPR008538">
    <property type="entry name" value="Uma2"/>
</dbReference>
<keyword evidence="3" id="KW-1185">Reference proteome</keyword>
<dbReference type="RefSeq" id="WP_170863863.1">
    <property type="nucleotide sequence ID" value="NZ_CP011339.1"/>
</dbReference>
<proteinExistence type="predicted"/>
<evidence type="ECO:0000259" key="1">
    <source>
        <dbReference type="Pfam" id="PF05685"/>
    </source>
</evidence>
<sequence length="232" mass="26349">MTTTPVIAASLTIPPLENGDKLTRWEFERRYQGMPHLKKAELIEGIVYMASPLRFESHAEPHANIIGWLALYKAATPGVRLGDNATVRLDIDNEPQPDALLRIDKGGQSTISQDDYVEGAPELIVEIAASSASYDVHQKLNVYRRNQVQEYLVWRFYEQEIDWFLLQTGEYIKLEPDSDGIIRSQIFPGLWLDKNALLMGDLGKVLVILQRGLETAEHRDFVNKLTSDRSQV</sequence>
<dbReference type="CDD" id="cd06260">
    <property type="entry name" value="DUF820-like"/>
    <property type="match status" value="1"/>
</dbReference>
<dbReference type="AlphaFoldDB" id="A0A0K1RWJ6"/>
<protein>
    <recommendedName>
        <fullName evidence="1">Putative restriction endonuclease domain-containing protein</fullName>
    </recommendedName>
</protein>
<evidence type="ECO:0000313" key="2">
    <source>
        <dbReference type="EMBL" id="AKV66282.1"/>
    </source>
</evidence>
<dbReference type="SUPFAM" id="SSF52980">
    <property type="entry name" value="Restriction endonuclease-like"/>
    <property type="match status" value="1"/>
</dbReference>
<name>A0A0K1RWJ6_9CHRO</name>
<dbReference type="InterPro" id="IPR011335">
    <property type="entry name" value="Restrct_endonuc-II-like"/>
</dbReference>
<evidence type="ECO:0000313" key="3">
    <source>
        <dbReference type="Proteomes" id="UP000068167"/>
    </source>
</evidence>
<reference evidence="2 3" key="1">
    <citation type="journal article" date="2016" name="Stand. Genomic Sci.">
        <title>Complete genome sequence and genomic characterization of Microcystis panniformis FACHB 1757 by third-generation sequencing.</title>
        <authorList>
            <person name="Zhang J.Y."/>
            <person name="Guan R."/>
            <person name="Zhang H.J."/>
            <person name="Li H."/>
            <person name="Xiao P."/>
            <person name="Yu G.L."/>
            <person name="Du L."/>
            <person name="Cao D.M."/>
            <person name="Zhu B.C."/>
            <person name="Li R.H."/>
            <person name="Lu Z.H."/>
        </authorList>
    </citation>
    <scope>NUCLEOTIDE SEQUENCE [LARGE SCALE GENOMIC DNA]</scope>
    <source>
        <strain evidence="2 3">FACHB-1757</strain>
    </source>
</reference>
<accession>A0A0K1RWJ6</accession>
<dbReference type="InterPro" id="IPR012296">
    <property type="entry name" value="Nuclease_put_TT1808"/>
</dbReference>
<dbReference type="Proteomes" id="UP000068167">
    <property type="component" value="Chromosome"/>
</dbReference>
<dbReference type="PATRIC" id="fig|1638788.3.peg.1103"/>
<dbReference type="PANTHER" id="PTHR35400:SF3">
    <property type="entry name" value="SLL1072 PROTEIN"/>
    <property type="match status" value="1"/>
</dbReference>
<dbReference type="Pfam" id="PF05685">
    <property type="entry name" value="Uma2"/>
    <property type="match status" value="1"/>
</dbReference>
<gene>
    <name evidence="2" type="ORF">VL20_1098</name>
</gene>
<dbReference type="PANTHER" id="PTHR35400">
    <property type="entry name" value="SLR1083 PROTEIN"/>
    <property type="match status" value="1"/>
</dbReference>
<feature type="domain" description="Putative restriction endonuclease" evidence="1">
    <location>
        <begin position="26"/>
        <end position="193"/>
    </location>
</feature>
<organism evidence="2 3">
    <name type="scientific">Microcystis panniformis FACHB-1757</name>
    <dbReference type="NCBI Taxonomy" id="1638788"/>
    <lineage>
        <taxon>Bacteria</taxon>
        <taxon>Bacillati</taxon>
        <taxon>Cyanobacteriota</taxon>
        <taxon>Cyanophyceae</taxon>
        <taxon>Oscillatoriophycideae</taxon>
        <taxon>Chroococcales</taxon>
        <taxon>Microcystaceae</taxon>
        <taxon>Microcystis</taxon>
    </lineage>
</organism>